<reference evidence="3" key="1">
    <citation type="journal article" date="2019" name="Int. J. Syst. Evol. Microbiol.">
        <title>The Global Catalogue of Microorganisms (GCM) 10K type strain sequencing project: providing services to taxonomists for standard genome sequencing and annotation.</title>
        <authorList>
            <consortium name="The Broad Institute Genomics Platform"/>
            <consortium name="The Broad Institute Genome Sequencing Center for Infectious Disease"/>
            <person name="Wu L."/>
            <person name="Ma J."/>
        </authorList>
    </citation>
    <scope>NUCLEOTIDE SEQUENCE [LARGE SCALE GENOMIC DNA]</scope>
    <source>
        <strain evidence="3">CCUG 57263</strain>
    </source>
</reference>
<dbReference type="EMBL" id="JBHTIU010000030">
    <property type="protein sequence ID" value="MFD0869490.1"/>
    <property type="molecule type" value="Genomic_DNA"/>
</dbReference>
<accession>A0ABW3D7Q6</accession>
<comment type="caution">
    <text evidence="2">The sequence shown here is derived from an EMBL/GenBank/DDBJ whole genome shotgun (WGS) entry which is preliminary data.</text>
</comment>
<organism evidence="2 3">
    <name type="scientific">Paenibacillus residui</name>
    <dbReference type="NCBI Taxonomy" id="629724"/>
    <lineage>
        <taxon>Bacteria</taxon>
        <taxon>Bacillati</taxon>
        <taxon>Bacillota</taxon>
        <taxon>Bacilli</taxon>
        <taxon>Bacillales</taxon>
        <taxon>Paenibacillaceae</taxon>
        <taxon>Paenibacillus</taxon>
    </lineage>
</organism>
<evidence type="ECO:0000313" key="3">
    <source>
        <dbReference type="Proteomes" id="UP001597120"/>
    </source>
</evidence>
<proteinExistence type="predicted"/>
<name>A0ABW3D7Q6_9BACL</name>
<dbReference type="Pfam" id="PF22481">
    <property type="entry name" value="DUF6985"/>
    <property type="match status" value="1"/>
</dbReference>
<sequence>MSNRESSMSSKFRLENVGKEEDVYASNGEATSGFGPFVLSNEPVQYHFREEDMSLDEAESYIENCLNNLPDETVDELCKKMCAWKDHLLTDSYPDMICPDGLPDAQGRDILRFISVSDIYIYRNPYDQNDPVFGASILAGMEWEYEDGIEMIIKGKEVLEVREFLGYGEYAIWDEGDNE</sequence>
<gene>
    <name evidence="2" type="ORF">ACFQ03_10045</name>
</gene>
<protein>
    <submittedName>
        <fullName evidence="2">DUF6985 domain-containing protein</fullName>
    </submittedName>
</protein>
<keyword evidence="3" id="KW-1185">Reference proteome</keyword>
<feature type="domain" description="DUF6985" evidence="1">
    <location>
        <begin position="36"/>
        <end position="164"/>
    </location>
</feature>
<evidence type="ECO:0000259" key="1">
    <source>
        <dbReference type="Pfam" id="PF22481"/>
    </source>
</evidence>
<dbReference type="Proteomes" id="UP001597120">
    <property type="component" value="Unassembled WGS sequence"/>
</dbReference>
<evidence type="ECO:0000313" key="2">
    <source>
        <dbReference type="EMBL" id="MFD0869490.1"/>
    </source>
</evidence>
<dbReference type="InterPro" id="IPR054254">
    <property type="entry name" value="DUF6985"/>
</dbReference>
<dbReference type="RefSeq" id="WP_379287883.1">
    <property type="nucleotide sequence ID" value="NZ_JBHTIU010000030.1"/>
</dbReference>